<keyword evidence="2 6" id="KW-0479">Metal-binding</keyword>
<dbReference type="OrthoDB" id="9791859at2"/>
<dbReference type="GO" id="GO:0042372">
    <property type="term" value="P:phylloquinone biosynthetic process"/>
    <property type="evidence" value="ECO:0007669"/>
    <property type="project" value="UniProtKB-UniRule"/>
</dbReference>
<dbReference type="InterPro" id="IPR012001">
    <property type="entry name" value="Thiamin_PyroP_enz_TPP-bd_dom"/>
</dbReference>
<evidence type="ECO:0000256" key="1">
    <source>
        <dbReference type="ARBA" id="ARBA00022679"/>
    </source>
</evidence>
<keyword evidence="3 6" id="KW-0460">Magnesium</keyword>
<dbReference type="HAMAP" id="MF_01659">
    <property type="entry name" value="MenD"/>
    <property type="match status" value="1"/>
</dbReference>
<dbReference type="CDD" id="cd07037">
    <property type="entry name" value="TPP_PYR_MenD"/>
    <property type="match status" value="1"/>
</dbReference>
<dbReference type="GO" id="GO:0000287">
    <property type="term" value="F:magnesium ion binding"/>
    <property type="evidence" value="ECO:0007669"/>
    <property type="project" value="UniProtKB-UniRule"/>
</dbReference>
<comment type="cofactor">
    <cofactor evidence="6">
        <name>Mg(2+)</name>
        <dbReference type="ChEBI" id="CHEBI:18420"/>
    </cofactor>
    <cofactor evidence="6">
        <name>Mn(2+)</name>
        <dbReference type="ChEBI" id="CHEBI:29035"/>
    </cofactor>
</comment>
<keyword evidence="1 6" id="KW-0808">Transferase</keyword>
<dbReference type="PIRSF" id="PIRSF004983">
    <property type="entry name" value="MenD"/>
    <property type="match status" value="1"/>
</dbReference>
<evidence type="ECO:0000256" key="3">
    <source>
        <dbReference type="ARBA" id="ARBA00022842"/>
    </source>
</evidence>
<dbReference type="Pfam" id="PF16582">
    <property type="entry name" value="TPP_enzyme_M_2"/>
    <property type="match status" value="1"/>
</dbReference>
<dbReference type="PANTHER" id="PTHR42916">
    <property type="entry name" value="2-SUCCINYL-5-ENOLPYRUVYL-6-HYDROXY-3-CYCLOHEXENE-1-CARBOXYLATE SYNTHASE"/>
    <property type="match status" value="1"/>
</dbReference>
<dbReference type="GO" id="GO:0070204">
    <property type="term" value="F:2-succinyl-5-enolpyruvyl-6-hydroxy-3-cyclohexene-1-carboxylic-acid synthase activity"/>
    <property type="evidence" value="ECO:0007669"/>
    <property type="project" value="UniProtKB-UniRule"/>
</dbReference>
<dbReference type="eggNOG" id="COG1165">
    <property type="taxonomic scope" value="Bacteria"/>
</dbReference>
<dbReference type="EMBL" id="ASSJ01000085">
    <property type="protein sequence ID" value="ERN39870.1"/>
    <property type="molecule type" value="Genomic_DNA"/>
</dbReference>
<proteinExistence type="inferred from homology"/>
<evidence type="ECO:0000313" key="10">
    <source>
        <dbReference type="EMBL" id="ERN39870.1"/>
    </source>
</evidence>
<gene>
    <name evidence="6" type="primary">menD</name>
    <name evidence="10" type="ORF">KR51_00036530</name>
</gene>
<dbReference type="UniPathway" id="UPA01057">
    <property type="reaction ID" value="UER00164"/>
</dbReference>
<dbReference type="PATRIC" id="fig|582515.4.peg.4113"/>
<dbReference type="InParanoid" id="U5DJK4"/>
<dbReference type="CDD" id="cd02009">
    <property type="entry name" value="TPP_SHCHC_synthase"/>
    <property type="match status" value="1"/>
</dbReference>
<dbReference type="GO" id="GO:0009234">
    <property type="term" value="P:menaquinone biosynthetic process"/>
    <property type="evidence" value="ECO:0007669"/>
    <property type="project" value="InterPro"/>
</dbReference>
<dbReference type="UniPathway" id="UPA00995"/>
<keyword evidence="11" id="KW-1185">Reference proteome</keyword>
<dbReference type="InterPro" id="IPR029061">
    <property type="entry name" value="THDP-binding"/>
</dbReference>
<comment type="caution">
    <text evidence="10">The sequence shown here is derived from an EMBL/GenBank/DDBJ whole genome shotgun (WGS) entry which is preliminary data.</text>
</comment>
<feature type="domain" description="Thiamine pyrophosphate enzyme TPP-binding" evidence="7">
    <location>
        <begin position="434"/>
        <end position="543"/>
    </location>
</feature>
<organism evidence="10 11">
    <name type="scientific">Rubidibacter lacunae KORDI 51-2</name>
    <dbReference type="NCBI Taxonomy" id="582515"/>
    <lineage>
        <taxon>Bacteria</taxon>
        <taxon>Bacillati</taxon>
        <taxon>Cyanobacteriota</taxon>
        <taxon>Cyanophyceae</taxon>
        <taxon>Oscillatoriophycideae</taxon>
        <taxon>Chroococcales</taxon>
        <taxon>Aphanothecaceae</taxon>
        <taxon>Rubidibacter</taxon>
    </lineage>
</organism>
<comment type="similarity">
    <text evidence="6">Belongs to the TPP enzyme family. MenD subfamily.</text>
</comment>
<evidence type="ECO:0000259" key="8">
    <source>
        <dbReference type="Pfam" id="PF02776"/>
    </source>
</evidence>
<name>U5DJK4_9CHRO</name>
<dbReference type="PANTHER" id="PTHR42916:SF1">
    <property type="entry name" value="PROTEIN PHYLLO, CHLOROPLASTIC"/>
    <property type="match status" value="1"/>
</dbReference>
<dbReference type="AlphaFoldDB" id="U5DJK4"/>
<feature type="domain" description="Thiamine pyrophosphate enzyme N-terminal TPP-binding" evidence="8">
    <location>
        <begin position="14"/>
        <end position="126"/>
    </location>
</feature>
<dbReference type="FunCoup" id="U5DJK4">
    <property type="interactions" value="113"/>
</dbReference>
<evidence type="ECO:0000259" key="7">
    <source>
        <dbReference type="Pfam" id="PF02775"/>
    </source>
</evidence>
<dbReference type="Gene3D" id="3.40.50.1220">
    <property type="entry name" value="TPP-binding domain"/>
    <property type="match status" value="1"/>
</dbReference>
<dbReference type="EC" id="2.2.1.9" evidence="6"/>
<protein>
    <recommendedName>
        <fullName evidence="6">2-succinyl-5-enolpyruvyl-6-hydroxy-3-cyclohexene-1-carboxylate synthase</fullName>
        <shortName evidence="6">SEPHCHC synthase</shortName>
        <ecNumber evidence="6">2.2.1.9</ecNumber>
    </recommendedName>
</protein>
<dbReference type="Pfam" id="PF02776">
    <property type="entry name" value="TPP_enzyme_N"/>
    <property type="match status" value="1"/>
</dbReference>
<keyword evidence="4 6" id="KW-0786">Thiamine pyrophosphate</keyword>
<dbReference type="Proteomes" id="UP000016960">
    <property type="component" value="Unassembled WGS sequence"/>
</dbReference>
<dbReference type="Pfam" id="PF02775">
    <property type="entry name" value="TPP_enzyme_C"/>
    <property type="match status" value="1"/>
</dbReference>
<dbReference type="RefSeq" id="WP_022609292.1">
    <property type="nucleotide sequence ID" value="NZ_ASSJ01000085.1"/>
</dbReference>
<evidence type="ECO:0000259" key="9">
    <source>
        <dbReference type="Pfam" id="PF16582"/>
    </source>
</evidence>
<dbReference type="InterPro" id="IPR011766">
    <property type="entry name" value="TPP_enzyme_TPP-bd"/>
</dbReference>
<keyword evidence="5 6" id="KW-0464">Manganese</keyword>
<comment type="subunit">
    <text evidence="6">Homodimer.</text>
</comment>
<accession>U5DJK4</accession>
<dbReference type="GO" id="GO:0030145">
    <property type="term" value="F:manganese ion binding"/>
    <property type="evidence" value="ECO:0007669"/>
    <property type="project" value="UniProtKB-UniRule"/>
</dbReference>
<dbReference type="GO" id="GO:0030976">
    <property type="term" value="F:thiamine pyrophosphate binding"/>
    <property type="evidence" value="ECO:0007669"/>
    <property type="project" value="UniProtKB-UniRule"/>
</dbReference>
<evidence type="ECO:0000256" key="5">
    <source>
        <dbReference type="ARBA" id="ARBA00023211"/>
    </source>
</evidence>
<evidence type="ECO:0000256" key="2">
    <source>
        <dbReference type="ARBA" id="ARBA00022723"/>
    </source>
</evidence>
<comment type="function">
    <text evidence="6">Catalyzes the thiamine diphosphate-dependent decarboxylation of 2-oxoglutarate and the subsequent addition of the resulting succinic semialdehyde-thiamine pyrophosphate anion to isochorismate to yield 2-succinyl-5-enolpyruvyl-6-hydroxy-3-cyclohexene-1-carboxylate (SEPHCHC).</text>
</comment>
<comment type="catalytic activity">
    <reaction evidence="6">
        <text>isochorismate + 2-oxoglutarate + H(+) = 5-enolpyruvoyl-6-hydroxy-2-succinyl-cyclohex-3-ene-1-carboxylate + CO2</text>
        <dbReference type="Rhea" id="RHEA:25593"/>
        <dbReference type="ChEBI" id="CHEBI:15378"/>
        <dbReference type="ChEBI" id="CHEBI:16526"/>
        <dbReference type="ChEBI" id="CHEBI:16810"/>
        <dbReference type="ChEBI" id="CHEBI:29780"/>
        <dbReference type="ChEBI" id="CHEBI:58818"/>
        <dbReference type="EC" id="2.2.1.9"/>
    </reaction>
</comment>
<comment type="pathway">
    <text evidence="6">Quinol/quinone metabolism; 1,4-dihydroxy-2-naphthoate biosynthesis; 1,4-dihydroxy-2-naphthoate from chorismate: step 2/7.</text>
</comment>
<dbReference type="InterPro" id="IPR004433">
    <property type="entry name" value="MenaQ_synth_MenD"/>
</dbReference>
<comment type="cofactor">
    <cofactor evidence="6">
        <name>thiamine diphosphate</name>
        <dbReference type="ChEBI" id="CHEBI:58937"/>
    </cofactor>
    <text evidence="6">Binds 1 thiamine pyrophosphate per subunit.</text>
</comment>
<reference evidence="10 11" key="1">
    <citation type="submission" date="2013-05" db="EMBL/GenBank/DDBJ databases">
        <title>Draft genome sequence of Rubidibacter lacunae KORDI 51-2.</title>
        <authorList>
            <person name="Choi D.H."/>
            <person name="Noh J.H."/>
            <person name="Kwon K.-K."/>
            <person name="Lee J.-H."/>
            <person name="Ryu J.-Y."/>
        </authorList>
    </citation>
    <scope>NUCLEOTIDE SEQUENCE [LARGE SCALE GENOMIC DNA]</scope>
    <source>
        <strain evidence="10 11">KORDI 51-2</strain>
    </source>
</reference>
<dbReference type="STRING" id="582515.KR51_00036530"/>
<feature type="domain" description="Menaquinone biosynthesis protein MenD middle" evidence="9">
    <location>
        <begin position="223"/>
        <end position="382"/>
    </location>
</feature>
<evidence type="ECO:0000256" key="4">
    <source>
        <dbReference type="ARBA" id="ARBA00023052"/>
    </source>
</evidence>
<dbReference type="InterPro" id="IPR032264">
    <property type="entry name" value="MenD_middle"/>
</dbReference>
<dbReference type="SUPFAM" id="SSF52518">
    <property type="entry name" value="Thiamin diphosphate-binding fold (THDP-binding)"/>
    <property type="match status" value="2"/>
</dbReference>
<evidence type="ECO:0000256" key="6">
    <source>
        <dbReference type="HAMAP-Rule" id="MF_01659"/>
    </source>
</evidence>
<dbReference type="NCBIfam" id="TIGR00173">
    <property type="entry name" value="menD"/>
    <property type="match status" value="1"/>
</dbReference>
<dbReference type="Gene3D" id="3.40.50.970">
    <property type="match status" value="2"/>
</dbReference>
<comment type="pathway">
    <text evidence="6">Cofactor biosynthesis; phylloquinone biosynthesis.</text>
</comment>
<sequence length="577" mass="63435">MTIDFRNANALWSSVLVEALVRSGVATVVVCPGSRSGPLAVACARHPHIEAIPVLDERSAAFFALGIAKRMGKPVGLICTSGTAAANFYPVIAEAHESRVPLLVLSADRPPELRDCRAGQAIDQVKLYGTYPNWYAELALPFASLDMLRYLRQTAVQAVRQCLQPHPGPVHLNVPLRDPLAPVSEPLPAELEGALVNFCDEIVPPQRLEPNASLPFSVWEQVERGIILAGVAQPSEPELYARAIAALAVALGWPVLAEGLSPVRNRAGLNPYLVAGYDAILRDRMLARSLAPRQIIQFGTLPTSKELRAWLAAADAQCWILDARYDNLDPLHGRTTHLAHAPQLLARSPALAARSPRPPSSYLRQWLVAEQRVQTAMARTLSDLDAPFAGKIAWLLAQLLPQETPIIVANSTPVRDVEWFWPPGDRRMHMFCNRGANGIDGTLATALGIAHRQQSSVLLTGDLALLHDTTGFLLRDRFVGHLTIVLVNNNGGGIFEQLPIAQFDPPFEEFFATPQSANFAKLCAAYGVEHCHVRDWSHFEDLLTPLPTDGIRLLEFHSDRRADARWRQQLLAKFYSQ</sequence>
<evidence type="ECO:0000313" key="11">
    <source>
        <dbReference type="Proteomes" id="UP000016960"/>
    </source>
</evidence>